<name>A0A849BPJ7_9NOCA</name>
<proteinExistence type="predicted"/>
<dbReference type="Proteomes" id="UP000586827">
    <property type="component" value="Unassembled WGS sequence"/>
</dbReference>
<dbReference type="EMBL" id="JABELX010000001">
    <property type="protein sequence ID" value="NNH68493.1"/>
    <property type="molecule type" value="Genomic_DNA"/>
</dbReference>
<organism evidence="1 2">
    <name type="scientific">Nocardia uniformis</name>
    <dbReference type="NCBI Taxonomy" id="53432"/>
    <lineage>
        <taxon>Bacteria</taxon>
        <taxon>Bacillati</taxon>
        <taxon>Actinomycetota</taxon>
        <taxon>Actinomycetes</taxon>
        <taxon>Mycobacteriales</taxon>
        <taxon>Nocardiaceae</taxon>
        <taxon>Nocardia</taxon>
    </lineage>
</organism>
<dbReference type="AlphaFoldDB" id="A0A849BPJ7"/>
<keyword evidence="2" id="KW-1185">Reference proteome</keyword>
<reference evidence="1 2" key="1">
    <citation type="submission" date="2020-05" db="EMBL/GenBank/DDBJ databases">
        <title>MicrobeNet Type strains.</title>
        <authorList>
            <person name="Nicholson A.C."/>
        </authorList>
    </citation>
    <scope>NUCLEOTIDE SEQUENCE [LARGE SCALE GENOMIC DNA]</scope>
    <source>
        <strain evidence="1 2">JCM 3224</strain>
    </source>
</reference>
<sequence length="101" mass="11894">MKETLLAYHFLRTADGPLTADVLDQRIEDWFRRRWETTFDFEIRGGLDKLRELELLTEDEHGALGVVGLPEAKQRLDRRWDNLFRIHTPTSEVIGRTRESA</sequence>
<dbReference type="RefSeq" id="WP_157552128.1">
    <property type="nucleotide sequence ID" value="NZ_JABELX010000001.1"/>
</dbReference>
<evidence type="ECO:0000313" key="1">
    <source>
        <dbReference type="EMBL" id="NNH68493.1"/>
    </source>
</evidence>
<evidence type="ECO:0000313" key="2">
    <source>
        <dbReference type="Proteomes" id="UP000586827"/>
    </source>
</evidence>
<comment type="caution">
    <text evidence="1">The sequence shown here is derived from an EMBL/GenBank/DDBJ whole genome shotgun (WGS) entry which is preliminary data.</text>
</comment>
<protein>
    <submittedName>
        <fullName evidence="1">Uncharacterized protein</fullName>
    </submittedName>
</protein>
<accession>A0A849BPJ7</accession>
<gene>
    <name evidence="1" type="ORF">HLB23_01110</name>
</gene>